<dbReference type="GO" id="GO:0044325">
    <property type="term" value="F:transmembrane transporter binding"/>
    <property type="evidence" value="ECO:0007669"/>
    <property type="project" value="TreeGrafter"/>
</dbReference>
<protein>
    <submittedName>
        <fullName evidence="9">Uncharacterized protein</fullName>
    </submittedName>
</protein>
<keyword evidence="2" id="KW-0813">Transport</keyword>
<dbReference type="GeneTree" id="ENSGT00940000156760"/>
<dbReference type="GO" id="GO:1901379">
    <property type="term" value="P:regulation of potassium ion transmembrane transport"/>
    <property type="evidence" value="ECO:0007669"/>
    <property type="project" value="TreeGrafter"/>
</dbReference>
<keyword evidence="8" id="KW-0406">Ion transport</keyword>
<reference evidence="9" key="3">
    <citation type="submission" date="2025-09" db="UniProtKB">
        <authorList>
            <consortium name="Ensembl"/>
        </authorList>
    </citation>
    <scope>IDENTIFICATION</scope>
</reference>
<accession>A0A4W5JMP2</accession>
<dbReference type="AlphaFoldDB" id="A0A4W5JMP2"/>
<dbReference type="PRINTS" id="PR01578">
    <property type="entry name" value="KCNAB1CHANEL"/>
</dbReference>
<proteinExistence type="predicted"/>
<evidence type="ECO:0000256" key="2">
    <source>
        <dbReference type="ARBA" id="ARBA00022448"/>
    </source>
</evidence>
<evidence type="ECO:0000256" key="1">
    <source>
        <dbReference type="ARBA" id="ARBA00004496"/>
    </source>
</evidence>
<dbReference type="InterPro" id="IPR005400">
    <property type="entry name" value="K_chnl_volt-dep_bsu_KCNAB1"/>
</dbReference>
<name>A0A4W5JMP2_9TELE</name>
<keyword evidence="3" id="KW-0963">Cytoplasm</keyword>
<evidence type="ECO:0000256" key="3">
    <source>
        <dbReference type="ARBA" id="ARBA00022490"/>
    </source>
</evidence>
<keyword evidence="5" id="KW-0521">NADP</keyword>
<evidence type="ECO:0000256" key="6">
    <source>
        <dbReference type="ARBA" id="ARBA00022958"/>
    </source>
</evidence>
<dbReference type="STRING" id="62062.ENSHHUP00000000971"/>
<dbReference type="GO" id="GO:0015459">
    <property type="term" value="F:potassium channel regulator activity"/>
    <property type="evidence" value="ECO:0007669"/>
    <property type="project" value="TreeGrafter"/>
</dbReference>
<keyword evidence="6" id="KW-0630">Potassium</keyword>
<sequence>MCQSSRLATPLPSSAGGVGAMTWSPLACGIITGKYQNGIPETSRASMKSYQWLKEKIVSEDGRKQQAKLKELGHIAEKLGCTLPQLAVGEREEHGRAITHMNTTLFQYLSMNDGRVPPSGCQ</sequence>
<dbReference type="GO" id="GO:0005737">
    <property type="term" value="C:cytoplasm"/>
    <property type="evidence" value="ECO:0007669"/>
    <property type="project" value="UniProtKB-SubCell"/>
</dbReference>
<evidence type="ECO:0000256" key="5">
    <source>
        <dbReference type="ARBA" id="ARBA00022857"/>
    </source>
</evidence>
<dbReference type="PANTHER" id="PTHR43150:SF7">
    <property type="entry name" value="VOLTAGE-GATED POTASSIUM CHANNEL SUBUNIT BETA-1"/>
    <property type="match status" value="1"/>
</dbReference>
<reference evidence="10" key="1">
    <citation type="submission" date="2018-06" db="EMBL/GenBank/DDBJ databases">
        <title>Genome assembly of Danube salmon.</title>
        <authorList>
            <person name="Macqueen D.J."/>
            <person name="Gundappa M.K."/>
        </authorList>
    </citation>
    <scope>NUCLEOTIDE SEQUENCE [LARGE SCALE GENOMIC DNA]</scope>
</reference>
<evidence type="ECO:0000256" key="4">
    <source>
        <dbReference type="ARBA" id="ARBA00022538"/>
    </source>
</evidence>
<dbReference type="GO" id="GO:0006813">
    <property type="term" value="P:potassium ion transport"/>
    <property type="evidence" value="ECO:0007669"/>
    <property type="project" value="UniProtKB-KW"/>
</dbReference>
<dbReference type="InterPro" id="IPR036812">
    <property type="entry name" value="NAD(P)_OxRdtase_dom_sf"/>
</dbReference>
<dbReference type="GO" id="GO:0055085">
    <property type="term" value="P:transmembrane transport"/>
    <property type="evidence" value="ECO:0007669"/>
    <property type="project" value="InterPro"/>
</dbReference>
<evidence type="ECO:0000313" key="10">
    <source>
        <dbReference type="Proteomes" id="UP000314982"/>
    </source>
</evidence>
<dbReference type="Ensembl" id="ENSHHUT00000000997.1">
    <property type="protein sequence ID" value="ENSHHUP00000000971.1"/>
    <property type="gene ID" value="ENSHHUG00000000674.1"/>
</dbReference>
<comment type="subcellular location">
    <subcellularLocation>
        <location evidence="1">Cytoplasm</location>
    </subcellularLocation>
</comment>
<evidence type="ECO:0000256" key="7">
    <source>
        <dbReference type="ARBA" id="ARBA00023002"/>
    </source>
</evidence>
<keyword evidence="4" id="KW-0633">Potassium transport</keyword>
<keyword evidence="7" id="KW-0560">Oxidoreductase</keyword>
<dbReference type="SUPFAM" id="SSF51430">
    <property type="entry name" value="NAD(P)-linked oxidoreductase"/>
    <property type="match status" value="1"/>
</dbReference>
<dbReference type="Gene3D" id="3.20.20.100">
    <property type="entry name" value="NADP-dependent oxidoreductase domain"/>
    <property type="match status" value="1"/>
</dbReference>
<evidence type="ECO:0000313" key="9">
    <source>
        <dbReference type="Ensembl" id="ENSHHUP00000000971.1"/>
    </source>
</evidence>
<keyword evidence="10" id="KW-1185">Reference proteome</keyword>
<organism evidence="9 10">
    <name type="scientific">Hucho hucho</name>
    <name type="common">huchen</name>
    <dbReference type="NCBI Taxonomy" id="62062"/>
    <lineage>
        <taxon>Eukaryota</taxon>
        <taxon>Metazoa</taxon>
        <taxon>Chordata</taxon>
        <taxon>Craniata</taxon>
        <taxon>Vertebrata</taxon>
        <taxon>Euteleostomi</taxon>
        <taxon>Actinopterygii</taxon>
        <taxon>Neopterygii</taxon>
        <taxon>Teleostei</taxon>
        <taxon>Protacanthopterygii</taxon>
        <taxon>Salmoniformes</taxon>
        <taxon>Salmonidae</taxon>
        <taxon>Salmoninae</taxon>
        <taxon>Hucho</taxon>
    </lineage>
</organism>
<reference evidence="9" key="2">
    <citation type="submission" date="2025-08" db="UniProtKB">
        <authorList>
            <consortium name="Ensembl"/>
        </authorList>
    </citation>
    <scope>IDENTIFICATION</scope>
</reference>
<evidence type="ECO:0000256" key="8">
    <source>
        <dbReference type="ARBA" id="ARBA00023065"/>
    </source>
</evidence>
<dbReference type="PRINTS" id="PR01577">
    <property type="entry name" value="KCNABCHANNEL"/>
</dbReference>
<dbReference type="GO" id="GO:0044224">
    <property type="term" value="C:juxtaparanode region of axon"/>
    <property type="evidence" value="ECO:0007669"/>
    <property type="project" value="TreeGrafter"/>
</dbReference>
<dbReference type="Proteomes" id="UP000314982">
    <property type="component" value="Unassembled WGS sequence"/>
</dbReference>
<dbReference type="GO" id="GO:0016491">
    <property type="term" value="F:oxidoreductase activity"/>
    <property type="evidence" value="ECO:0007669"/>
    <property type="project" value="UniProtKB-KW"/>
</dbReference>
<dbReference type="GO" id="GO:0008076">
    <property type="term" value="C:voltage-gated potassium channel complex"/>
    <property type="evidence" value="ECO:0007669"/>
    <property type="project" value="TreeGrafter"/>
</dbReference>
<dbReference type="PANTHER" id="PTHR43150">
    <property type="entry name" value="HYPERKINETIC, ISOFORM M"/>
    <property type="match status" value="1"/>
</dbReference>
<dbReference type="InterPro" id="IPR005399">
    <property type="entry name" value="K_chnl_volt-dep_bsu_KCNAB-rel"/>
</dbReference>